<protein>
    <submittedName>
        <fullName evidence="1">Uncharacterized protein</fullName>
    </submittedName>
</protein>
<comment type="caution">
    <text evidence="1">The sequence shown here is derived from an EMBL/GenBank/DDBJ whole genome shotgun (WGS) entry which is preliminary data.</text>
</comment>
<evidence type="ECO:0000313" key="1">
    <source>
        <dbReference type="EMBL" id="GMT06537.1"/>
    </source>
</evidence>
<feature type="non-terminal residue" evidence="1">
    <location>
        <position position="138"/>
    </location>
</feature>
<dbReference type="EMBL" id="BTSX01000006">
    <property type="protein sequence ID" value="GMT06537.1"/>
    <property type="molecule type" value="Genomic_DNA"/>
</dbReference>
<evidence type="ECO:0000313" key="2">
    <source>
        <dbReference type="Proteomes" id="UP001432027"/>
    </source>
</evidence>
<gene>
    <name evidence="1" type="ORF">PENTCL1PPCAC_28711</name>
</gene>
<proteinExistence type="predicted"/>
<keyword evidence="2" id="KW-1185">Reference proteome</keyword>
<name>A0AAV5UJM7_9BILA</name>
<dbReference type="AlphaFoldDB" id="A0AAV5UJM7"/>
<dbReference type="Proteomes" id="UP001432027">
    <property type="component" value="Unassembled WGS sequence"/>
</dbReference>
<organism evidence="1 2">
    <name type="scientific">Pristionchus entomophagus</name>
    <dbReference type="NCBI Taxonomy" id="358040"/>
    <lineage>
        <taxon>Eukaryota</taxon>
        <taxon>Metazoa</taxon>
        <taxon>Ecdysozoa</taxon>
        <taxon>Nematoda</taxon>
        <taxon>Chromadorea</taxon>
        <taxon>Rhabditida</taxon>
        <taxon>Rhabditina</taxon>
        <taxon>Diplogasteromorpha</taxon>
        <taxon>Diplogasteroidea</taxon>
        <taxon>Neodiplogasteridae</taxon>
        <taxon>Pristionchus</taxon>
    </lineage>
</organism>
<reference evidence="1" key="1">
    <citation type="submission" date="2023-10" db="EMBL/GenBank/DDBJ databases">
        <title>Genome assembly of Pristionchus species.</title>
        <authorList>
            <person name="Yoshida K."/>
            <person name="Sommer R.J."/>
        </authorList>
    </citation>
    <scope>NUCLEOTIDE SEQUENCE</scope>
    <source>
        <strain evidence="1">RS0144</strain>
    </source>
</reference>
<accession>A0AAV5UJM7</accession>
<sequence length="138" mass="15883">MCNSTCFHEEQSTTPMKLFRCDFVRICHLQTTSDNPNFPTCNVVPFRRFVRTELNCKGQNTDPNHQYYKELPCHEGIITLWTNFTISVRTNLSRELGIDPCFPDPSMLHPELLNTSGVVPTCPKRKLDGSEGPVLFYR</sequence>